<dbReference type="NCBIfam" id="TIGR00165">
    <property type="entry name" value="S18"/>
    <property type="match status" value="1"/>
</dbReference>
<dbReference type="PRINTS" id="PR00974">
    <property type="entry name" value="RIBOSOMALS18"/>
</dbReference>
<evidence type="ECO:0000313" key="4">
    <source>
        <dbReference type="EMBL" id="MPM86469.1"/>
    </source>
</evidence>
<name>A0A645DB85_9ZZZZ</name>
<dbReference type="GO" id="GO:0006412">
    <property type="term" value="P:translation"/>
    <property type="evidence" value="ECO:0007669"/>
    <property type="project" value="InterPro"/>
</dbReference>
<dbReference type="GO" id="GO:1990904">
    <property type="term" value="C:ribonucleoprotein complex"/>
    <property type="evidence" value="ECO:0007669"/>
    <property type="project" value="UniProtKB-KW"/>
</dbReference>
<accession>A0A645DB85</accession>
<dbReference type="Gene3D" id="4.10.640.10">
    <property type="entry name" value="Ribosomal protein S18"/>
    <property type="match status" value="1"/>
</dbReference>
<dbReference type="AlphaFoldDB" id="A0A645DB85"/>
<sequence length="58" mass="6758">MTKNFSYKRAEELRKYISQQGAILPRAKTDLSAKEQKILAREVKRARHLALLPFTQTL</sequence>
<dbReference type="GO" id="GO:0070181">
    <property type="term" value="F:small ribosomal subunit rRNA binding"/>
    <property type="evidence" value="ECO:0007669"/>
    <property type="project" value="TreeGrafter"/>
</dbReference>
<evidence type="ECO:0000256" key="2">
    <source>
        <dbReference type="ARBA" id="ARBA00022980"/>
    </source>
</evidence>
<proteinExistence type="inferred from homology"/>
<organism evidence="4">
    <name type="scientific">bioreactor metagenome</name>
    <dbReference type="NCBI Taxonomy" id="1076179"/>
    <lineage>
        <taxon>unclassified sequences</taxon>
        <taxon>metagenomes</taxon>
        <taxon>ecological metagenomes</taxon>
    </lineage>
</organism>
<dbReference type="EMBL" id="VSSQ01034500">
    <property type="protein sequence ID" value="MPM86469.1"/>
    <property type="molecule type" value="Genomic_DNA"/>
</dbReference>
<protein>
    <submittedName>
        <fullName evidence="4">30S ribosomal protein S18</fullName>
    </submittedName>
</protein>
<evidence type="ECO:0000256" key="1">
    <source>
        <dbReference type="ARBA" id="ARBA00005589"/>
    </source>
</evidence>
<reference evidence="4" key="1">
    <citation type="submission" date="2019-08" db="EMBL/GenBank/DDBJ databases">
        <authorList>
            <person name="Kucharzyk K."/>
            <person name="Murdoch R.W."/>
            <person name="Higgins S."/>
            <person name="Loffler F."/>
        </authorList>
    </citation>
    <scope>NUCLEOTIDE SEQUENCE</scope>
</reference>
<dbReference type="Pfam" id="PF01084">
    <property type="entry name" value="Ribosomal_S18"/>
    <property type="match status" value="1"/>
</dbReference>
<gene>
    <name evidence="4" type="primary">rpsR_31</name>
    <name evidence="4" type="ORF">SDC9_133558</name>
</gene>
<dbReference type="PANTHER" id="PTHR13479">
    <property type="entry name" value="30S RIBOSOMAL PROTEIN S18"/>
    <property type="match status" value="1"/>
</dbReference>
<keyword evidence="2 4" id="KW-0689">Ribosomal protein</keyword>
<dbReference type="SUPFAM" id="SSF46911">
    <property type="entry name" value="Ribosomal protein S18"/>
    <property type="match status" value="1"/>
</dbReference>
<dbReference type="PANTHER" id="PTHR13479:SF40">
    <property type="entry name" value="SMALL RIBOSOMAL SUBUNIT PROTEIN BS18M"/>
    <property type="match status" value="1"/>
</dbReference>
<comment type="similarity">
    <text evidence="1">Belongs to the bacterial ribosomal protein bS18 family.</text>
</comment>
<dbReference type="InterPro" id="IPR001648">
    <property type="entry name" value="Ribosomal_bS18"/>
</dbReference>
<dbReference type="GO" id="GO:0005840">
    <property type="term" value="C:ribosome"/>
    <property type="evidence" value="ECO:0007669"/>
    <property type="project" value="UniProtKB-KW"/>
</dbReference>
<evidence type="ECO:0000256" key="3">
    <source>
        <dbReference type="ARBA" id="ARBA00023274"/>
    </source>
</evidence>
<dbReference type="GO" id="GO:0003735">
    <property type="term" value="F:structural constituent of ribosome"/>
    <property type="evidence" value="ECO:0007669"/>
    <property type="project" value="InterPro"/>
</dbReference>
<keyword evidence="3" id="KW-0687">Ribonucleoprotein</keyword>
<dbReference type="InterPro" id="IPR036870">
    <property type="entry name" value="Ribosomal_bS18_sf"/>
</dbReference>
<comment type="caution">
    <text evidence="4">The sequence shown here is derived from an EMBL/GenBank/DDBJ whole genome shotgun (WGS) entry which is preliminary data.</text>
</comment>